<evidence type="ECO:0000256" key="6">
    <source>
        <dbReference type="SAM" id="Phobius"/>
    </source>
</evidence>
<evidence type="ECO:0000256" key="5">
    <source>
        <dbReference type="ARBA" id="ARBA00023136"/>
    </source>
</evidence>
<dbReference type="InterPro" id="IPR001851">
    <property type="entry name" value="ABC_transp_permease"/>
</dbReference>
<feature type="transmembrane region" description="Helical" evidence="6">
    <location>
        <begin position="225"/>
        <end position="243"/>
    </location>
</feature>
<keyword evidence="8" id="KW-1185">Reference proteome</keyword>
<evidence type="ECO:0000313" key="7">
    <source>
        <dbReference type="EMBL" id="RDU23718.1"/>
    </source>
</evidence>
<dbReference type="GO" id="GO:0005886">
    <property type="term" value="C:plasma membrane"/>
    <property type="evidence" value="ECO:0007669"/>
    <property type="project" value="UniProtKB-SubCell"/>
</dbReference>
<dbReference type="PANTHER" id="PTHR43370">
    <property type="entry name" value="SUGAR ABC TRANSPORTER INTEGRAL MEMBRANE PROTEIN-RELATED"/>
    <property type="match status" value="1"/>
</dbReference>
<sequence>MNILYFIIQQTMYFAIPLLIVAIGGMYAERSGVINIALEGIMVMGAFVGISFISIFQDSMNGQLLLILAILVSGVVGGIFSLLHAFASINMKADQTISGTALNMFAPAFAIYVARMVQGTQQIAFTDTFYISKVPVLGDIPVIGDMFFKNCYIITYIGIAIYLVAAYVIKNTKYGLRLRACGEHPGAADSVGVNVAKIRYSGVIVSGVLAGIGGIVFVVPTSTNFNATVAGYGFLAIAVLIFGQWRSNKILMAAFFFGIMKTLSSAYSAIPFLNALPVSSEIYKMFPYIATLVLLAFVSKNSQAPKAEGIPYDKSMR</sequence>
<dbReference type="OrthoDB" id="9792579at2"/>
<feature type="transmembrane region" description="Helical" evidence="6">
    <location>
        <begin position="147"/>
        <end position="169"/>
    </location>
</feature>
<feature type="transmembrane region" description="Helical" evidence="6">
    <location>
        <begin position="12"/>
        <end position="28"/>
    </location>
</feature>
<evidence type="ECO:0000256" key="1">
    <source>
        <dbReference type="ARBA" id="ARBA00004651"/>
    </source>
</evidence>
<dbReference type="AlphaFoldDB" id="A0A371AVX2"/>
<comment type="subcellular location">
    <subcellularLocation>
        <location evidence="1">Cell membrane</location>
        <topology evidence="1">Multi-pass membrane protein</topology>
    </subcellularLocation>
</comment>
<dbReference type="RefSeq" id="WP_115481587.1">
    <property type="nucleotide sequence ID" value="NZ_QRCT01000019.1"/>
</dbReference>
<keyword evidence="4 6" id="KW-1133">Transmembrane helix</keyword>
<evidence type="ECO:0000256" key="3">
    <source>
        <dbReference type="ARBA" id="ARBA00022692"/>
    </source>
</evidence>
<dbReference type="Proteomes" id="UP000255036">
    <property type="component" value="Unassembled WGS sequence"/>
</dbReference>
<evidence type="ECO:0000256" key="2">
    <source>
        <dbReference type="ARBA" id="ARBA00022475"/>
    </source>
</evidence>
<organism evidence="7 8">
    <name type="scientific">Anaerosacchariphilus polymeriproducens</name>
    <dbReference type="NCBI Taxonomy" id="1812858"/>
    <lineage>
        <taxon>Bacteria</taxon>
        <taxon>Bacillati</taxon>
        <taxon>Bacillota</taxon>
        <taxon>Clostridia</taxon>
        <taxon>Lachnospirales</taxon>
        <taxon>Lachnospiraceae</taxon>
        <taxon>Anaerosacchariphilus</taxon>
    </lineage>
</organism>
<gene>
    <name evidence="7" type="ORF">DWV06_07605</name>
</gene>
<dbReference type="GO" id="GO:0022857">
    <property type="term" value="F:transmembrane transporter activity"/>
    <property type="evidence" value="ECO:0007669"/>
    <property type="project" value="InterPro"/>
</dbReference>
<evidence type="ECO:0000256" key="4">
    <source>
        <dbReference type="ARBA" id="ARBA00022989"/>
    </source>
</evidence>
<dbReference type="CDD" id="cd06580">
    <property type="entry name" value="TM_PBP1_transp_TpRbsC_like"/>
    <property type="match status" value="1"/>
</dbReference>
<feature type="transmembrane region" description="Helical" evidence="6">
    <location>
        <begin position="200"/>
        <end position="219"/>
    </location>
</feature>
<comment type="caution">
    <text evidence="7">The sequence shown here is derived from an EMBL/GenBank/DDBJ whole genome shotgun (WGS) entry which is preliminary data.</text>
</comment>
<feature type="transmembrane region" description="Helical" evidence="6">
    <location>
        <begin position="250"/>
        <end position="270"/>
    </location>
</feature>
<keyword evidence="3 6" id="KW-0812">Transmembrane</keyword>
<reference evidence="7 8" key="1">
    <citation type="submission" date="2018-07" db="EMBL/GenBank/DDBJ databases">
        <title>Anaerosacharophilus polymeroproducens gen. nov. sp. nov., an anaerobic bacterium isolated from salt field.</title>
        <authorList>
            <person name="Kim W."/>
            <person name="Yang S.-H."/>
            <person name="Oh J."/>
            <person name="Lee J.-H."/>
            <person name="Kwon K.K."/>
        </authorList>
    </citation>
    <scope>NUCLEOTIDE SEQUENCE [LARGE SCALE GENOMIC DNA]</scope>
    <source>
        <strain evidence="7 8">MCWD5</strain>
    </source>
</reference>
<accession>A0A371AVX2</accession>
<name>A0A371AVX2_9FIRM</name>
<keyword evidence="5 6" id="KW-0472">Membrane</keyword>
<dbReference type="Pfam" id="PF02653">
    <property type="entry name" value="BPD_transp_2"/>
    <property type="match status" value="1"/>
</dbReference>
<proteinExistence type="predicted"/>
<dbReference type="PANTHER" id="PTHR43370:SF1">
    <property type="entry name" value="GUANOSINE ABC TRANSPORTER PERMEASE PROTEIN NUPQ"/>
    <property type="match status" value="1"/>
</dbReference>
<keyword evidence="2" id="KW-1003">Cell membrane</keyword>
<evidence type="ECO:0000313" key="8">
    <source>
        <dbReference type="Proteomes" id="UP000255036"/>
    </source>
</evidence>
<feature type="transmembrane region" description="Helical" evidence="6">
    <location>
        <begin position="34"/>
        <end position="53"/>
    </location>
</feature>
<protein>
    <submittedName>
        <fullName evidence="7">ABC transporter permease</fullName>
    </submittedName>
</protein>
<feature type="transmembrane region" description="Helical" evidence="6">
    <location>
        <begin position="282"/>
        <end position="298"/>
    </location>
</feature>
<feature type="transmembrane region" description="Helical" evidence="6">
    <location>
        <begin position="65"/>
        <end position="87"/>
    </location>
</feature>
<dbReference type="EMBL" id="QRCT01000019">
    <property type="protein sequence ID" value="RDU23718.1"/>
    <property type="molecule type" value="Genomic_DNA"/>
</dbReference>